<comment type="caution">
    <text evidence="3">The sequence shown here is derived from an EMBL/GenBank/DDBJ whole genome shotgun (WGS) entry which is preliminary data.</text>
</comment>
<evidence type="ECO:0000313" key="4">
    <source>
        <dbReference type="Proteomes" id="UP000246352"/>
    </source>
</evidence>
<dbReference type="InterPro" id="IPR009936">
    <property type="entry name" value="DUF1468"/>
</dbReference>
<keyword evidence="4" id="KW-1185">Reference proteome</keyword>
<dbReference type="Proteomes" id="UP000246352">
    <property type="component" value="Unassembled WGS sequence"/>
</dbReference>
<dbReference type="Pfam" id="PF07331">
    <property type="entry name" value="TctB"/>
    <property type="match status" value="1"/>
</dbReference>
<feature type="domain" description="DUF1468" evidence="2">
    <location>
        <begin position="9"/>
        <end position="136"/>
    </location>
</feature>
<organism evidence="3 4">
    <name type="scientific">Hoeflea marina</name>
    <dbReference type="NCBI Taxonomy" id="274592"/>
    <lineage>
        <taxon>Bacteria</taxon>
        <taxon>Pseudomonadati</taxon>
        <taxon>Pseudomonadota</taxon>
        <taxon>Alphaproteobacteria</taxon>
        <taxon>Hyphomicrobiales</taxon>
        <taxon>Rhizobiaceae</taxon>
        <taxon>Hoeflea</taxon>
    </lineage>
</organism>
<evidence type="ECO:0000256" key="1">
    <source>
        <dbReference type="SAM" id="Phobius"/>
    </source>
</evidence>
<name>A0A317PCX1_9HYPH</name>
<keyword evidence="1" id="KW-1133">Transmembrane helix</keyword>
<dbReference type="AlphaFoldDB" id="A0A317PCX1"/>
<feature type="transmembrane region" description="Helical" evidence="1">
    <location>
        <begin position="37"/>
        <end position="55"/>
    </location>
</feature>
<feature type="transmembrane region" description="Helical" evidence="1">
    <location>
        <begin position="76"/>
        <end position="102"/>
    </location>
</feature>
<protein>
    <submittedName>
        <fullName evidence="3">Putative tricarboxylic transport membrane protein</fullName>
    </submittedName>
</protein>
<keyword evidence="1" id="KW-0472">Membrane</keyword>
<dbReference type="OrthoDB" id="5519430at2"/>
<dbReference type="RefSeq" id="WP_110033801.1">
    <property type="nucleotide sequence ID" value="NZ_QGTR01000006.1"/>
</dbReference>
<accession>A0A317PCX1</accession>
<keyword evidence="1" id="KW-0812">Transmembrane</keyword>
<gene>
    <name evidence="3" type="ORF">DFR52_1068</name>
</gene>
<dbReference type="EMBL" id="QGTR01000006">
    <property type="protein sequence ID" value="PWV97485.1"/>
    <property type="molecule type" value="Genomic_DNA"/>
</dbReference>
<reference evidence="3 4" key="1">
    <citation type="submission" date="2018-05" db="EMBL/GenBank/DDBJ databases">
        <title>Genomic Encyclopedia of Type Strains, Phase IV (KMG-IV): sequencing the most valuable type-strain genomes for metagenomic binning, comparative biology and taxonomic classification.</title>
        <authorList>
            <person name="Goeker M."/>
        </authorList>
    </citation>
    <scope>NUCLEOTIDE SEQUENCE [LARGE SCALE GENOMIC DNA]</scope>
    <source>
        <strain evidence="3 4">DSM 16791</strain>
    </source>
</reference>
<evidence type="ECO:0000313" key="3">
    <source>
        <dbReference type="EMBL" id="PWV97485.1"/>
    </source>
</evidence>
<feature type="transmembrane region" description="Helical" evidence="1">
    <location>
        <begin position="114"/>
        <end position="137"/>
    </location>
</feature>
<evidence type="ECO:0000259" key="2">
    <source>
        <dbReference type="Pfam" id="PF07331"/>
    </source>
</evidence>
<sequence length="143" mass="15452">MSDRILGGFGLLLTAFFIWRTSVIELSFISDPFGPKAFPYIISVVFGLASLVVFLRPDTEPEWPPLSRMFEIGMTVAVMVAYALVLPELGFVISTALTGAYLSWRLGTPPLKALAAGVAISLGIFVVFHLILGLSLARGPFGF</sequence>
<proteinExistence type="predicted"/>